<dbReference type="NCBIfam" id="TIGR01190">
    <property type="entry name" value="ccmB"/>
    <property type="match status" value="1"/>
</dbReference>
<dbReference type="STRING" id="1150469.RSPPHO_01685"/>
<evidence type="ECO:0000256" key="8">
    <source>
        <dbReference type="ARBA" id="ARBA00022692"/>
    </source>
</evidence>
<gene>
    <name evidence="14" type="ORF">RSPPHO_01685</name>
</gene>
<feature type="transmembrane region" description="Helical" evidence="13">
    <location>
        <begin position="98"/>
        <end position="126"/>
    </location>
</feature>
<dbReference type="InterPro" id="IPR003544">
    <property type="entry name" value="Cyt_c_biogenesis_CcmB"/>
</dbReference>
<evidence type="ECO:0000313" key="14">
    <source>
        <dbReference type="EMBL" id="CCG08311.1"/>
    </source>
</evidence>
<feature type="transmembrane region" description="Helical" evidence="13">
    <location>
        <begin position="28"/>
        <end position="46"/>
    </location>
</feature>
<feature type="transmembrane region" description="Helical" evidence="13">
    <location>
        <begin position="132"/>
        <end position="159"/>
    </location>
</feature>
<dbReference type="GO" id="GO:1903607">
    <property type="term" value="P:cytochrome c biosynthetic process"/>
    <property type="evidence" value="ECO:0007669"/>
    <property type="project" value="TreeGrafter"/>
</dbReference>
<comment type="similarity">
    <text evidence="3 12">Belongs to the CcmB/CycW/HelB family.</text>
</comment>
<dbReference type="EMBL" id="HE663493">
    <property type="protein sequence ID" value="CCG08311.1"/>
    <property type="molecule type" value="Genomic_DNA"/>
</dbReference>
<dbReference type="PIRSF" id="PIRSF002764">
    <property type="entry name" value="CcmB"/>
    <property type="match status" value="1"/>
</dbReference>
<dbReference type="InterPro" id="IPR026031">
    <property type="entry name" value="Cyt_c_CcmB_bac"/>
</dbReference>
<sequence>MGRRAVMGVFGTVLARDLRLALRQGTDSLMVVAFFVVTVVLFPFGVGPETAVLERISAGVLWVTALLASMLSLDRLFQQEYEDGSLDLLTRAPASLTLIVTAKIAAHWLTTALPLLAAAPLLAVLLQMRPEGFGLMLAAMALGTPTLSLVGAVGAALVLGARRGGVLVSLLILPLYVPVLIFGVSAVDAAVMGFAYGAQLKILGAMLLAALVLCPLATALALRQALE</sequence>
<dbReference type="PANTHER" id="PTHR30070">
    <property type="entry name" value="HEME EXPORTER PROTEIN B"/>
    <property type="match status" value="1"/>
</dbReference>
<organism evidence="14 15">
    <name type="scientific">Pararhodospirillum photometricum DSM 122</name>
    <dbReference type="NCBI Taxonomy" id="1150469"/>
    <lineage>
        <taxon>Bacteria</taxon>
        <taxon>Pseudomonadati</taxon>
        <taxon>Pseudomonadota</taxon>
        <taxon>Alphaproteobacteria</taxon>
        <taxon>Rhodospirillales</taxon>
        <taxon>Rhodospirillaceae</taxon>
        <taxon>Pararhodospirillum</taxon>
    </lineage>
</organism>
<dbReference type="HOGENOM" id="CLU_079069_1_0_5"/>
<dbReference type="GO" id="GO:0017004">
    <property type="term" value="P:cytochrome complex assembly"/>
    <property type="evidence" value="ECO:0007669"/>
    <property type="project" value="UniProtKB-KW"/>
</dbReference>
<evidence type="ECO:0000256" key="7">
    <source>
        <dbReference type="ARBA" id="ARBA00022519"/>
    </source>
</evidence>
<evidence type="ECO:0000256" key="6">
    <source>
        <dbReference type="ARBA" id="ARBA00022475"/>
    </source>
</evidence>
<evidence type="ECO:0000256" key="13">
    <source>
        <dbReference type="SAM" id="Phobius"/>
    </source>
</evidence>
<dbReference type="Proteomes" id="UP000033220">
    <property type="component" value="Chromosome DSM 122"/>
</dbReference>
<keyword evidence="6 12" id="KW-1003">Cell membrane</keyword>
<dbReference type="PATRIC" id="fig|1150469.3.peg.1899"/>
<accession>H6SJZ6</accession>
<evidence type="ECO:0000256" key="9">
    <source>
        <dbReference type="ARBA" id="ARBA00022748"/>
    </source>
</evidence>
<dbReference type="Pfam" id="PF03379">
    <property type="entry name" value="CcmB"/>
    <property type="match status" value="1"/>
</dbReference>
<keyword evidence="15" id="KW-1185">Reference proteome</keyword>
<protein>
    <recommendedName>
        <fullName evidence="4 12">Heme exporter protein B</fullName>
    </recommendedName>
</protein>
<proteinExistence type="inferred from homology"/>
<evidence type="ECO:0000256" key="5">
    <source>
        <dbReference type="ARBA" id="ARBA00022448"/>
    </source>
</evidence>
<evidence type="ECO:0000256" key="1">
    <source>
        <dbReference type="ARBA" id="ARBA00002442"/>
    </source>
</evidence>
<keyword evidence="9 12" id="KW-0201">Cytochrome c-type biogenesis</keyword>
<name>H6SJZ6_PARPM</name>
<dbReference type="PRINTS" id="PR01414">
    <property type="entry name" value="CCMBBIOGNSIS"/>
</dbReference>
<keyword evidence="7 12" id="KW-0997">Cell inner membrane</keyword>
<feature type="transmembrane region" description="Helical" evidence="13">
    <location>
        <begin position="202"/>
        <end position="222"/>
    </location>
</feature>
<dbReference type="GO" id="GO:0005886">
    <property type="term" value="C:plasma membrane"/>
    <property type="evidence" value="ECO:0007669"/>
    <property type="project" value="UniProtKB-SubCell"/>
</dbReference>
<keyword evidence="10 13" id="KW-1133">Transmembrane helix</keyword>
<feature type="transmembrane region" description="Helical" evidence="13">
    <location>
        <begin position="166"/>
        <end position="196"/>
    </location>
</feature>
<evidence type="ECO:0000313" key="15">
    <source>
        <dbReference type="Proteomes" id="UP000033220"/>
    </source>
</evidence>
<comment type="function">
    <text evidence="1 12">Required for the export of heme to the periplasm for the biogenesis of c-type cytochromes.</text>
</comment>
<feature type="transmembrane region" description="Helical" evidence="13">
    <location>
        <begin position="58"/>
        <end position="77"/>
    </location>
</feature>
<evidence type="ECO:0000256" key="11">
    <source>
        <dbReference type="ARBA" id="ARBA00023136"/>
    </source>
</evidence>
<dbReference type="eggNOG" id="COG2386">
    <property type="taxonomic scope" value="Bacteria"/>
</dbReference>
<evidence type="ECO:0000256" key="12">
    <source>
        <dbReference type="PIRNR" id="PIRNR002764"/>
    </source>
</evidence>
<dbReference type="AlphaFoldDB" id="H6SJZ6"/>
<comment type="subcellular location">
    <subcellularLocation>
        <location evidence="2">Cell inner membrane</location>
        <topology evidence="2">Multi-pass membrane protein</topology>
    </subcellularLocation>
</comment>
<evidence type="ECO:0000256" key="4">
    <source>
        <dbReference type="ARBA" id="ARBA00016452"/>
    </source>
</evidence>
<evidence type="ECO:0000256" key="2">
    <source>
        <dbReference type="ARBA" id="ARBA00004429"/>
    </source>
</evidence>
<dbReference type="PANTHER" id="PTHR30070:SF1">
    <property type="entry name" value="CYTOCHROME C BIOGENESIS B-RELATED"/>
    <property type="match status" value="1"/>
</dbReference>
<dbReference type="GO" id="GO:0015232">
    <property type="term" value="F:heme transmembrane transporter activity"/>
    <property type="evidence" value="ECO:0007669"/>
    <property type="project" value="InterPro"/>
</dbReference>
<keyword evidence="5 12" id="KW-0813">Transport</keyword>
<keyword evidence="11 12" id="KW-0472">Membrane</keyword>
<keyword evidence="8 13" id="KW-0812">Transmembrane</keyword>
<reference evidence="14 15" key="1">
    <citation type="submission" date="2012-02" db="EMBL/GenBank/DDBJ databases">
        <title>Shotgun genome sequence of Phaeospirillum photometricum DSM 122.</title>
        <authorList>
            <person name="Duquesne K."/>
            <person name="Sturgis J."/>
        </authorList>
    </citation>
    <scope>NUCLEOTIDE SEQUENCE [LARGE SCALE GENOMIC DNA]</scope>
    <source>
        <strain evidence="15">DSM122</strain>
    </source>
</reference>
<dbReference type="KEGG" id="rpm:RSPPHO_01685"/>
<evidence type="ECO:0000256" key="3">
    <source>
        <dbReference type="ARBA" id="ARBA00010544"/>
    </source>
</evidence>
<evidence type="ECO:0000256" key="10">
    <source>
        <dbReference type="ARBA" id="ARBA00022989"/>
    </source>
</evidence>